<dbReference type="Proteomes" id="UP000190037">
    <property type="component" value="Unassembled WGS sequence"/>
</dbReference>
<evidence type="ECO:0000313" key="2">
    <source>
        <dbReference type="EMBL" id="OPC79547.1"/>
    </source>
</evidence>
<dbReference type="AlphaFoldDB" id="A0A1T3NRM2"/>
<comment type="caution">
    <text evidence="2">The sequence shown here is derived from an EMBL/GenBank/DDBJ whole genome shotgun (WGS) entry which is preliminary data.</text>
</comment>
<reference evidence="2 3" key="1">
    <citation type="submission" date="2017-03" db="EMBL/GenBank/DDBJ databases">
        <title>Draft genome sequence of Streptomyces scabrisporus NF3, endophyte isolated from Amphipterygium adstringens.</title>
        <authorList>
            <person name="Vazquez M."/>
            <person name="Ceapa C.D."/>
            <person name="Rodriguez Luna D."/>
            <person name="Sanchez Esquivel S."/>
        </authorList>
    </citation>
    <scope>NUCLEOTIDE SEQUENCE [LARGE SCALE GENOMIC DNA]</scope>
    <source>
        <strain evidence="2 3">NF3</strain>
    </source>
</reference>
<dbReference type="RefSeq" id="WP_078973812.1">
    <property type="nucleotide sequence ID" value="NZ_MWQN01000001.1"/>
</dbReference>
<dbReference type="EMBL" id="MWQN01000001">
    <property type="protein sequence ID" value="OPC79547.1"/>
    <property type="molecule type" value="Genomic_DNA"/>
</dbReference>
<organism evidence="2 3">
    <name type="scientific">Embleya scabrispora</name>
    <dbReference type="NCBI Taxonomy" id="159449"/>
    <lineage>
        <taxon>Bacteria</taxon>
        <taxon>Bacillati</taxon>
        <taxon>Actinomycetota</taxon>
        <taxon>Actinomycetes</taxon>
        <taxon>Kitasatosporales</taxon>
        <taxon>Streptomycetaceae</taxon>
        <taxon>Embleya</taxon>
    </lineage>
</organism>
<dbReference type="STRING" id="159449.B4N89_00020"/>
<evidence type="ECO:0000256" key="1">
    <source>
        <dbReference type="SAM" id="MobiDB-lite"/>
    </source>
</evidence>
<name>A0A1T3NRM2_9ACTN</name>
<gene>
    <name evidence="2" type="ORF">B4N89_00020</name>
</gene>
<feature type="region of interest" description="Disordered" evidence="1">
    <location>
        <begin position="1"/>
        <end position="21"/>
    </location>
</feature>
<sequence length="150" mass="16166">MPEAADPATHAHVPRRTVEDPADGARERLLWMDVAVWRRARARAAGDALDLTPVLEALLDAFADGRVTVTPPPGRSLGPTRDGTPRTGCRTGPLSHRVWSRADRRRAAAGVKSMPVLCELLLGGYVDAHLTTTLTATGHVPRTHREDDAA</sequence>
<dbReference type="OrthoDB" id="5196050at2"/>
<proteinExistence type="predicted"/>
<accession>A0A1T3NRM2</accession>
<evidence type="ECO:0000313" key="3">
    <source>
        <dbReference type="Proteomes" id="UP000190037"/>
    </source>
</evidence>
<keyword evidence="3" id="KW-1185">Reference proteome</keyword>
<protein>
    <submittedName>
        <fullName evidence="2">Uncharacterized protein</fullName>
    </submittedName>
</protein>
<feature type="region of interest" description="Disordered" evidence="1">
    <location>
        <begin position="69"/>
        <end position="88"/>
    </location>
</feature>